<keyword evidence="8" id="KW-1185">Reference proteome</keyword>
<dbReference type="InterPro" id="IPR053192">
    <property type="entry name" value="Vacuole_Formation_Reg"/>
</dbReference>
<keyword evidence="4" id="KW-0862">Zinc</keyword>
<feature type="domain" description="Phorbol-ester/DAG-type" evidence="5">
    <location>
        <begin position="243"/>
        <end position="287"/>
    </location>
</feature>
<accession>A0A8T1Z2L0</accession>
<proteinExistence type="predicted"/>
<evidence type="ECO:0000259" key="6">
    <source>
        <dbReference type="SMART" id="SM00249"/>
    </source>
</evidence>
<dbReference type="Pfam" id="PF22926">
    <property type="entry name" value="C1-like_CT"/>
    <property type="match status" value="1"/>
</dbReference>
<dbReference type="InterPro" id="IPR001965">
    <property type="entry name" value="Znf_PHD"/>
</dbReference>
<dbReference type="Pfam" id="PF03107">
    <property type="entry name" value="C1_2"/>
    <property type="match status" value="6"/>
</dbReference>
<keyword evidence="3" id="KW-0863">Zinc-finger</keyword>
<dbReference type="InterPro" id="IPR004146">
    <property type="entry name" value="DC1"/>
</dbReference>
<dbReference type="GO" id="GO:0008270">
    <property type="term" value="F:zinc ion binding"/>
    <property type="evidence" value="ECO:0007669"/>
    <property type="project" value="UniProtKB-KW"/>
</dbReference>
<organism evidence="7 8">
    <name type="scientific">Arabidopsis thaliana x Arabidopsis arenosa</name>
    <dbReference type="NCBI Taxonomy" id="1240361"/>
    <lineage>
        <taxon>Eukaryota</taxon>
        <taxon>Viridiplantae</taxon>
        <taxon>Streptophyta</taxon>
        <taxon>Embryophyta</taxon>
        <taxon>Tracheophyta</taxon>
        <taxon>Spermatophyta</taxon>
        <taxon>Magnoliopsida</taxon>
        <taxon>eudicotyledons</taxon>
        <taxon>Gunneridae</taxon>
        <taxon>Pentapetalae</taxon>
        <taxon>rosids</taxon>
        <taxon>malvids</taxon>
        <taxon>Brassicales</taxon>
        <taxon>Brassicaceae</taxon>
        <taxon>Camelineae</taxon>
        <taxon>Arabidopsis</taxon>
    </lineage>
</organism>
<evidence type="ECO:0000313" key="8">
    <source>
        <dbReference type="Proteomes" id="UP000694240"/>
    </source>
</evidence>
<name>A0A8T1Z2L0_9BRAS</name>
<feature type="domain" description="Phorbol-ester/DAG-type" evidence="5">
    <location>
        <begin position="293"/>
        <end position="344"/>
    </location>
</feature>
<dbReference type="SMART" id="SM00249">
    <property type="entry name" value="PHD"/>
    <property type="match status" value="3"/>
</dbReference>
<feature type="domain" description="Zinc finger PHD-type" evidence="6">
    <location>
        <begin position="255"/>
        <end position="314"/>
    </location>
</feature>
<feature type="domain" description="Zinc finger PHD-type" evidence="6">
    <location>
        <begin position="135"/>
        <end position="219"/>
    </location>
</feature>
<dbReference type="AlphaFoldDB" id="A0A8T1Z2L0"/>
<reference evidence="7 8" key="1">
    <citation type="submission" date="2020-12" db="EMBL/GenBank/DDBJ databases">
        <title>Concerted genomic and epigenomic changes stabilize Arabidopsis allopolyploids.</title>
        <authorList>
            <person name="Chen Z."/>
        </authorList>
    </citation>
    <scope>NUCLEOTIDE SEQUENCE [LARGE SCALE GENOMIC DNA]</scope>
    <source>
        <strain evidence="7">Allo738</strain>
        <tissue evidence="7">Leaf</tissue>
    </source>
</reference>
<evidence type="ECO:0000256" key="1">
    <source>
        <dbReference type="ARBA" id="ARBA00022723"/>
    </source>
</evidence>
<feature type="domain" description="Phorbol-ester/DAG-type" evidence="5">
    <location>
        <begin position="379"/>
        <end position="428"/>
    </location>
</feature>
<evidence type="ECO:0000259" key="5">
    <source>
        <dbReference type="SMART" id="SM00109"/>
    </source>
</evidence>
<evidence type="ECO:0000256" key="4">
    <source>
        <dbReference type="ARBA" id="ARBA00022833"/>
    </source>
</evidence>
<dbReference type="PANTHER" id="PTHR32410">
    <property type="entry name" value="CYSTEINE/HISTIDINE-RICH C1 DOMAIN FAMILY PROTEIN"/>
    <property type="match status" value="1"/>
</dbReference>
<comment type="caution">
    <text evidence="7">The sequence shown here is derived from an EMBL/GenBank/DDBJ whole genome shotgun (WGS) entry which is preliminary data.</text>
</comment>
<evidence type="ECO:0000256" key="2">
    <source>
        <dbReference type="ARBA" id="ARBA00022737"/>
    </source>
</evidence>
<dbReference type="InterPro" id="IPR054483">
    <property type="entry name" value="DC1-like_CT"/>
</dbReference>
<dbReference type="SMART" id="SM00109">
    <property type="entry name" value="C1"/>
    <property type="match status" value="4"/>
</dbReference>
<keyword evidence="2" id="KW-0677">Repeat</keyword>
<dbReference type="InterPro" id="IPR002219">
    <property type="entry name" value="PKC_DAG/PE"/>
</dbReference>
<protein>
    <submittedName>
        <fullName evidence="7">Zinc finger PHD-type</fullName>
    </submittedName>
</protein>
<feature type="domain" description="Zinc finger PHD-type" evidence="6">
    <location>
        <begin position="395"/>
        <end position="454"/>
    </location>
</feature>
<gene>
    <name evidence="7" type="ORF">ISN45_Aa06g031000</name>
</gene>
<feature type="domain" description="Phorbol-ester/DAG-type" evidence="5">
    <location>
        <begin position="180"/>
        <end position="234"/>
    </location>
</feature>
<evidence type="ECO:0000256" key="3">
    <source>
        <dbReference type="ARBA" id="ARBA00022771"/>
    </source>
</evidence>
<dbReference type="Proteomes" id="UP000694240">
    <property type="component" value="Chromosome 11"/>
</dbReference>
<dbReference type="EMBL" id="JAEFBK010000011">
    <property type="protein sequence ID" value="KAG7552498.1"/>
    <property type="molecule type" value="Genomic_DNA"/>
</dbReference>
<evidence type="ECO:0000313" key="7">
    <source>
        <dbReference type="EMBL" id="KAG7552498.1"/>
    </source>
</evidence>
<keyword evidence="1" id="KW-0479">Metal-binding</keyword>
<sequence length="654" mass="75782">MEMESYEWSLPLIHEHPMTSWNDLRKGDCCGRFEAISDGYYCKRCDFFVHRECGQSSEFIKHPFDSVYSLQLRSNSHDNYCDLCRKDITHLFYRSDFCDFDMDLYCAKYPPPEVFDVSETHHHKLTLLKEEIQFDCYAKCGEDGYGFPYQCHECDLAFHVDCVRNPLEAKHPSEVNHSYHPLHPLKLHIGKRPDYSDGKCRLCERKIEDRLFYHCSACNFSLDMRCVLNPPAQFVLDLKVHAHQLIFRPRLDSFTCNACGLSGDRSPYICVQCDFMIHQECLVLPRLININRHDHRVSRTSVLGVVNSICGVCRQKVDWTWGGYSCLRCPGYVVHSKCATRKDVWNGKELEGIPEETEDIEPYVVIDENTIQHFSHKEHYLRFHVNGFLWEENKRCSACTHPICLQSFYGCVDCDFILHQSCAESPKKKWHVLHNDRLTLVTSVANYFWCAACHRMSNGFMYQCGGMKLDVLCGSISEPFVHPSHPNHPLYYIPRVGKKKCKGCSKNRLTVLTCIESGCEFVLCFHCATLPQVVKHRVDDHPLSPCYGEKASGKYWCDICEKQTDPKRFFYTCKDHRASLHTKCVLGDFAGLMPRRTIKYGSTSYEVVLNKSISRPFCRGCESHCMYPIALKIPGTSDIYVCYLDCLGRVRRHL</sequence>
<dbReference type="PANTHER" id="PTHR32410:SF154">
    <property type="entry name" value="CHP-RICH ZINC FINGER PROTEIN-LIKE-RELATED"/>
    <property type="match status" value="1"/>
</dbReference>